<keyword evidence="2" id="KW-1185">Reference proteome</keyword>
<gene>
    <name evidence="1" type="ORF">BV25DRAFT_1810825</name>
</gene>
<reference evidence="1" key="2">
    <citation type="journal article" date="2022" name="New Phytol.">
        <title>Evolutionary transition to the ectomycorrhizal habit in the genomes of a hyperdiverse lineage of mushroom-forming fungi.</title>
        <authorList>
            <person name="Looney B."/>
            <person name="Miyauchi S."/>
            <person name="Morin E."/>
            <person name="Drula E."/>
            <person name="Courty P.E."/>
            <person name="Kohler A."/>
            <person name="Kuo A."/>
            <person name="LaButti K."/>
            <person name="Pangilinan J."/>
            <person name="Lipzen A."/>
            <person name="Riley R."/>
            <person name="Andreopoulos W."/>
            <person name="He G."/>
            <person name="Johnson J."/>
            <person name="Nolan M."/>
            <person name="Tritt A."/>
            <person name="Barry K.W."/>
            <person name="Grigoriev I.V."/>
            <person name="Nagy L.G."/>
            <person name="Hibbett D."/>
            <person name="Henrissat B."/>
            <person name="Matheny P.B."/>
            <person name="Labbe J."/>
            <person name="Martin F.M."/>
        </authorList>
    </citation>
    <scope>NUCLEOTIDE SEQUENCE</scope>
    <source>
        <strain evidence="1">HHB10654</strain>
    </source>
</reference>
<dbReference type="Proteomes" id="UP000814140">
    <property type="component" value="Unassembled WGS sequence"/>
</dbReference>
<reference evidence="1" key="1">
    <citation type="submission" date="2021-03" db="EMBL/GenBank/DDBJ databases">
        <authorList>
            <consortium name="DOE Joint Genome Institute"/>
            <person name="Ahrendt S."/>
            <person name="Looney B.P."/>
            <person name="Miyauchi S."/>
            <person name="Morin E."/>
            <person name="Drula E."/>
            <person name="Courty P.E."/>
            <person name="Chicoki N."/>
            <person name="Fauchery L."/>
            <person name="Kohler A."/>
            <person name="Kuo A."/>
            <person name="Labutti K."/>
            <person name="Pangilinan J."/>
            <person name="Lipzen A."/>
            <person name="Riley R."/>
            <person name="Andreopoulos W."/>
            <person name="He G."/>
            <person name="Johnson J."/>
            <person name="Barry K.W."/>
            <person name="Grigoriev I.V."/>
            <person name="Nagy L."/>
            <person name="Hibbett D."/>
            <person name="Henrissat B."/>
            <person name="Matheny P.B."/>
            <person name="Labbe J."/>
            <person name="Martin F."/>
        </authorList>
    </citation>
    <scope>NUCLEOTIDE SEQUENCE</scope>
    <source>
        <strain evidence="1">HHB10654</strain>
    </source>
</reference>
<comment type="caution">
    <text evidence="1">The sequence shown here is derived from an EMBL/GenBank/DDBJ whole genome shotgun (WGS) entry which is preliminary data.</text>
</comment>
<proteinExistence type="predicted"/>
<sequence>MASAAATANDQLVWLITGCATGIGRELTLEALGREDKVIATARARSIAKLDDLKQRGAEVLELDVPAAPEVLNDVAKQAIAFYGRVDVVINNAGYMMVGAIEESTAEETFAQFNTNVFCAVNVTRAFLPHWAMRARESGTIIWFGSIASWTALPGVGLYAATKVVNRLLGETLHNEISALGLRSLVVEPGYFRTAFLADGNRGADVPRIGDYAQFMAPLRAHLEETNGKQLGDPAKLVKTVADAVRGEGFAETKSVPSLYLGSDTVQAIRNACNETLQYLEQWENVFKSTDFTE</sequence>
<name>A0ACB8SP81_9AGAM</name>
<evidence type="ECO:0000313" key="1">
    <source>
        <dbReference type="EMBL" id="KAI0058374.1"/>
    </source>
</evidence>
<evidence type="ECO:0000313" key="2">
    <source>
        <dbReference type="Proteomes" id="UP000814140"/>
    </source>
</evidence>
<dbReference type="EMBL" id="MU277236">
    <property type="protein sequence ID" value="KAI0058374.1"/>
    <property type="molecule type" value="Genomic_DNA"/>
</dbReference>
<organism evidence="1 2">
    <name type="scientific">Artomyces pyxidatus</name>
    <dbReference type="NCBI Taxonomy" id="48021"/>
    <lineage>
        <taxon>Eukaryota</taxon>
        <taxon>Fungi</taxon>
        <taxon>Dikarya</taxon>
        <taxon>Basidiomycota</taxon>
        <taxon>Agaricomycotina</taxon>
        <taxon>Agaricomycetes</taxon>
        <taxon>Russulales</taxon>
        <taxon>Auriscalpiaceae</taxon>
        <taxon>Artomyces</taxon>
    </lineage>
</organism>
<protein>
    <submittedName>
        <fullName evidence="1">NAD(P)-binding protein</fullName>
    </submittedName>
</protein>
<accession>A0ACB8SP81</accession>